<evidence type="ECO:0000256" key="1">
    <source>
        <dbReference type="ARBA" id="ARBA00023172"/>
    </source>
</evidence>
<dbReference type="Proteomes" id="UP000658997">
    <property type="component" value="Unassembled WGS sequence"/>
</dbReference>
<accession>A0A1K0G687</accession>
<dbReference type="InterPro" id="IPR052925">
    <property type="entry name" value="Phage_Integrase-like_Recomb"/>
</dbReference>
<dbReference type="Gene3D" id="1.10.443.10">
    <property type="entry name" value="Intergrase catalytic core"/>
    <property type="match status" value="1"/>
</dbReference>
<dbReference type="InterPro" id="IPR013762">
    <property type="entry name" value="Integrase-like_cat_sf"/>
</dbReference>
<evidence type="ECO:0008006" key="6">
    <source>
        <dbReference type="Google" id="ProtNLM"/>
    </source>
</evidence>
<dbReference type="GO" id="GO:0003677">
    <property type="term" value="F:DNA binding"/>
    <property type="evidence" value="ECO:0007669"/>
    <property type="project" value="InterPro"/>
</dbReference>
<keyword evidence="5" id="KW-1185">Reference proteome</keyword>
<proteinExistence type="predicted"/>
<reference evidence="2" key="1">
    <citation type="submission" date="2016-04" db="EMBL/GenBank/DDBJ databases">
        <authorList>
            <person name="Evans L.H."/>
            <person name="Alamgir A."/>
            <person name="Owens N."/>
            <person name="Weber N.D."/>
            <person name="Virtaneva K."/>
            <person name="Barbian K."/>
            <person name="Babar A."/>
            <person name="Rosenke K."/>
        </authorList>
    </citation>
    <scope>NUCLEOTIDE SEQUENCE</scope>
    <source>
        <strain evidence="2">UB2112</strain>
    </source>
</reference>
<sequence>MSGCVVGGLGLGRAAPSAFACFLRAGELTWDALGPNTLTVSFVTFAADRSYATVTLLASKTDPFQQGATLLAPAVPLSTCAVACLLLICHHRAPQEPLFMLKGSCPFDRGSFVTMLRLCLEGCGVVPSSYSGHSFRRGAATWAAANGADADTIRALGRWRSDCFRHYVDRSAAERATTSRAALYSNTSASLRLDIPAWRDL</sequence>
<dbReference type="Proteomes" id="UP000179920">
    <property type="component" value="Chromosome IX"/>
</dbReference>
<dbReference type="AlphaFoldDB" id="A0A1K0G687"/>
<evidence type="ECO:0000313" key="2">
    <source>
        <dbReference type="EMBL" id="SAM83020.1"/>
    </source>
</evidence>
<name>A0A1K0G687_9BASI</name>
<evidence type="ECO:0000313" key="4">
    <source>
        <dbReference type="Proteomes" id="UP000179920"/>
    </source>
</evidence>
<gene>
    <name evidence="3" type="ORF">UBRO2_02982</name>
    <name evidence="2" type="ORF">UBRO_20730</name>
</gene>
<evidence type="ECO:0000313" key="3">
    <source>
        <dbReference type="EMBL" id="SYW79298.1"/>
    </source>
</evidence>
<dbReference type="EMBL" id="LT558125">
    <property type="protein sequence ID" value="SAM83020.1"/>
    <property type="molecule type" value="Genomic_DNA"/>
</dbReference>
<evidence type="ECO:0000313" key="5">
    <source>
        <dbReference type="Proteomes" id="UP000658997"/>
    </source>
</evidence>
<dbReference type="PANTHER" id="PTHR34605:SF3">
    <property type="entry name" value="P CELL-TYPE AGGLUTINATION PROTEIN MAP4-LIKE-RELATED"/>
    <property type="match status" value="1"/>
</dbReference>
<dbReference type="GO" id="GO:0006310">
    <property type="term" value="P:DNA recombination"/>
    <property type="evidence" value="ECO:0007669"/>
    <property type="project" value="UniProtKB-KW"/>
</dbReference>
<organism evidence="2 4">
    <name type="scientific">Ustilago bromivora</name>
    <dbReference type="NCBI Taxonomy" id="307758"/>
    <lineage>
        <taxon>Eukaryota</taxon>
        <taxon>Fungi</taxon>
        <taxon>Dikarya</taxon>
        <taxon>Basidiomycota</taxon>
        <taxon>Ustilaginomycotina</taxon>
        <taxon>Ustilaginomycetes</taxon>
        <taxon>Ustilaginales</taxon>
        <taxon>Ustilaginaceae</taxon>
        <taxon>Ustilago</taxon>
    </lineage>
</organism>
<keyword evidence="1" id="KW-0233">DNA recombination</keyword>
<dbReference type="PANTHER" id="PTHR34605">
    <property type="entry name" value="PHAGE_INTEGRASE DOMAIN-CONTAINING PROTEIN"/>
    <property type="match status" value="1"/>
</dbReference>
<dbReference type="SUPFAM" id="SSF56349">
    <property type="entry name" value="DNA breaking-rejoining enzymes"/>
    <property type="match status" value="1"/>
</dbReference>
<reference evidence="3" key="3">
    <citation type="submission" date="2018-08" db="EMBL/GenBank/DDBJ databases">
        <authorList>
            <person name="Guldener U."/>
        </authorList>
    </citation>
    <scope>NUCLEOTIDE SEQUENCE</scope>
    <source>
        <strain evidence="3">UB2</strain>
    </source>
</reference>
<dbReference type="EMBL" id="ULHB01000051">
    <property type="protein sequence ID" value="SYW79298.1"/>
    <property type="molecule type" value="Genomic_DNA"/>
</dbReference>
<dbReference type="InterPro" id="IPR011010">
    <property type="entry name" value="DNA_brk_join_enz"/>
</dbReference>
<dbReference type="GO" id="GO:0015074">
    <property type="term" value="P:DNA integration"/>
    <property type="evidence" value="ECO:0007669"/>
    <property type="project" value="InterPro"/>
</dbReference>
<protein>
    <recommendedName>
        <fullName evidence="6">Tyr recombinase domain-containing protein</fullName>
    </recommendedName>
</protein>
<reference evidence="4" key="2">
    <citation type="submission" date="2016-04" db="EMBL/GenBank/DDBJ databases">
        <authorList>
            <person name="Guldener U."/>
            <person name="Guldener U."/>
        </authorList>
    </citation>
    <scope>NUCLEOTIDE SEQUENCE [LARGE SCALE GENOMIC DNA]</scope>
    <source>
        <strain evidence="4">UB2112</strain>
    </source>
</reference>